<evidence type="ECO:0000313" key="6">
    <source>
        <dbReference type="EMBL" id="KAK3771386.1"/>
    </source>
</evidence>
<dbReference type="InterPro" id="IPR001496">
    <property type="entry name" value="SOCS_box"/>
</dbReference>
<dbReference type="Gene3D" id="1.25.40.20">
    <property type="entry name" value="Ankyrin repeat-containing domain"/>
    <property type="match status" value="2"/>
</dbReference>
<dbReference type="Pfam" id="PF00023">
    <property type="entry name" value="Ank"/>
    <property type="match status" value="1"/>
</dbReference>
<feature type="repeat" description="ANK" evidence="3">
    <location>
        <begin position="253"/>
        <end position="285"/>
    </location>
</feature>
<dbReference type="Proteomes" id="UP001283361">
    <property type="component" value="Unassembled WGS sequence"/>
</dbReference>
<reference evidence="6" key="1">
    <citation type="journal article" date="2023" name="G3 (Bethesda)">
        <title>A reference genome for the long-term kleptoplast-retaining sea slug Elysia crispata morphotype clarki.</title>
        <authorList>
            <person name="Eastman K.E."/>
            <person name="Pendleton A.L."/>
            <person name="Shaikh M.A."/>
            <person name="Suttiyut T."/>
            <person name="Ogas R."/>
            <person name="Tomko P."/>
            <person name="Gavelis G."/>
            <person name="Widhalm J.R."/>
            <person name="Wisecaver J.H."/>
        </authorList>
    </citation>
    <scope>NUCLEOTIDE SEQUENCE</scope>
    <source>
        <strain evidence="6">ECLA1</strain>
    </source>
</reference>
<feature type="repeat" description="ANK" evidence="3">
    <location>
        <begin position="78"/>
        <end position="110"/>
    </location>
</feature>
<dbReference type="Pfam" id="PF07525">
    <property type="entry name" value="SOCS_box"/>
    <property type="match status" value="1"/>
</dbReference>
<evidence type="ECO:0000313" key="7">
    <source>
        <dbReference type="Proteomes" id="UP001283361"/>
    </source>
</evidence>
<feature type="domain" description="SOCS box" evidence="5">
    <location>
        <begin position="798"/>
        <end position="846"/>
    </location>
</feature>
<feature type="compositionally biased region" description="Low complexity" evidence="4">
    <location>
        <begin position="681"/>
        <end position="690"/>
    </location>
</feature>
<protein>
    <recommendedName>
        <fullName evidence="5">SOCS box domain-containing protein</fullName>
    </recommendedName>
</protein>
<accession>A0AAE0ZMA6</accession>
<dbReference type="SMART" id="SM00248">
    <property type="entry name" value="ANK"/>
    <property type="match status" value="5"/>
</dbReference>
<dbReference type="InterPro" id="IPR036036">
    <property type="entry name" value="SOCS_box-like_dom_sf"/>
</dbReference>
<dbReference type="PROSITE" id="PS50297">
    <property type="entry name" value="ANK_REP_REGION"/>
    <property type="match status" value="2"/>
</dbReference>
<name>A0AAE0ZMA6_9GAST</name>
<feature type="compositionally biased region" description="Polar residues" evidence="4">
    <location>
        <begin position="719"/>
        <end position="737"/>
    </location>
</feature>
<dbReference type="SUPFAM" id="SSF48403">
    <property type="entry name" value="Ankyrin repeat"/>
    <property type="match status" value="1"/>
</dbReference>
<evidence type="ECO:0000256" key="4">
    <source>
        <dbReference type="SAM" id="MobiDB-lite"/>
    </source>
</evidence>
<dbReference type="PROSITE" id="PS50088">
    <property type="entry name" value="ANK_REPEAT"/>
    <property type="match status" value="2"/>
</dbReference>
<feature type="compositionally biased region" description="Polar residues" evidence="4">
    <location>
        <begin position="490"/>
        <end position="505"/>
    </location>
</feature>
<dbReference type="SMART" id="SM00969">
    <property type="entry name" value="SOCS_box"/>
    <property type="match status" value="1"/>
</dbReference>
<keyword evidence="2 3" id="KW-0040">ANK repeat</keyword>
<feature type="compositionally biased region" description="Basic and acidic residues" evidence="4">
    <location>
        <begin position="552"/>
        <end position="582"/>
    </location>
</feature>
<feature type="compositionally biased region" description="Polar residues" evidence="4">
    <location>
        <begin position="771"/>
        <end position="781"/>
    </location>
</feature>
<dbReference type="EMBL" id="JAWDGP010003742">
    <property type="protein sequence ID" value="KAK3771386.1"/>
    <property type="molecule type" value="Genomic_DNA"/>
</dbReference>
<evidence type="ECO:0000259" key="5">
    <source>
        <dbReference type="PROSITE" id="PS50225"/>
    </source>
</evidence>
<gene>
    <name evidence="6" type="ORF">RRG08_050437</name>
</gene>
<dbReference type="PANTHER" id="PTHR24198:SF165">
    <property type="entry name" value="ANKYRIN REPEAT-CONTAINING PROTEIN-RELATED"/>
    <property type="match status" value="1"/>
</dbReference>
<feature type="region of interest" description="Disordered" evidence="4">
    <location>
        <begin position="180"/>
        <end position="208"/>
    </location>
</feature>
<feature type="region of interest" description="Disordered" evidence="4">
    <location>
        <begin position="489"/>
        <end position="591"/>
    </location>
</feature>
<feature type="compositionally biased region" description="Polar residues" evidence="4">
    <location>
        <begin position="646"/>
        <end position="657"/>
    </location>
</feature>
<feature type="compositionally biased region" description="Low complexity" evidence="4">
    <location>
        <begin position="196"/>
        <end position="208"/>
    </location>
</feature>
<keyword evidence="1" id="KW-0677">Repeat</keyword>
<feature type="region of interest" description="Disordered" evidence="4">
    <location>
        <begin position="630"/>
        <end position="737"/>
    </location>
</feature>
<keyword evidence="7" id="KW-1185">Reference proteome</keyword>
<dbReference type="GO" id="GO:0035556">
    <property type="term" value="P:intracellular signal transduction"/>
    <property type="evidence" value="ECO:0007669"/>
    <property type="project" value="InterPro"/>
</dbReference>
<dbReference type="PROSITE" id="PS50225">
    <property type="entry name" value="SOCS"/>
    <property type="match status" value="1"/>
</dbReference>
<feature type="region of interest" description="Disordered" evidence="4">
    <location>
        <begin position="353"/>
        <end position="385"/>
    </location>
</feature>
<organism evidence="6 7">
    <name type="scientific">Elysia crispata</name>
    <name type="common">lettuce slug</name>
    <dbReference type="NCBI Taxonomy" id="231223"/>
    <lineage>
        <taxon>Eukaryota</taxon>
        <taxon>Metazoa</taxon>
        <taxon>Spiralia</taxon>
        <taxon>Lophotrochozoa</taxon>
        <taxon>Mollusca</taxon>
        <taxon>Gastropoda</taxon>
        <taxon>Heterobranchia</taxon>
        <taxon>Euthyneura</taxon>
        <taxon>Panpulmonata</taxon>
        <taxon>Sacoglossa</taxon>
        <taxon>Placobranchoidea</taxon>
        <taxon>Plakobranchidae</taxon>
        <taxon>Elysia</taxon>
    </lineage>
</organism>
<feature type="compositionally biased region" description="Basic and acidic residues" evidence="4">
    <location>
        <begin position="691"/>
        <end position="703"/>
    </location>
</feature>
<dbReference type="InterPro" id="IPR036770">
    <property type="entry name" value="Ankyrin_rpt-contain_sf"/>
</dbReference>
<evidence type="ECO:0000256" key="2">
    <source>
        <dbReference type="ARBA" id="ARBA00023043"/>
    </source>
</evidence>
<evidence type="ECO:0000256" key="3">
    <source>
        <dbReference type="PROSITE-ProRule" id="PRU00023"/>
    </source>
</evidence>
<sequence length="852" mass="94427">MDEQKNRRDCLREAVRNGAKGVVCRLLSKSEQGQSSAGHPDFDDGFCNLLMAEAIDKGNTEVVEILTQFGFDVGGRHHDTPHLQRAISRGHGDIVKLLVHSGADVTAQNEVTGKTSLHVAAASNNASSCDDILDFLVACSQIYELRSDNIRSNKGNNCDIPRGPMHLREKMDFLGRNLNMPDTHSPVDHRLRSRRNTNNAEDMVNNNNNNNNIENYCFNKAFAISGSHDGKHRRGHSERFSNRDFLETRDKIQGNTALHVACSYNNDKAALCLLRHGANPNPLNFHGDTPLARLLQPVSRRTDDSHNRSRLVLARRLVALGLVVEKKQSSDCATSMRKGINFGTGSGRVTSGCGSARVKHGPGSGKIISSHDGDKKDTEEQNVNIDSDNNNRMEVERIFAEAKAENAGVGQRYKDDYSKELGVTSGKERPTAYAISGARDHCTAALGGDSTGCRRTLESVSELRTSKPQPPSREDLEAQLEALCVFQAAESPQTDPERTSSSSENFRSEKFPIPDPSRSSRVSRHRDSSRPHFSRPSESGYPPLESESQKVGGKETRLCDAAARRQSEGDSNHSSTERHRPALSDSSLQDLTKSKQFYKRRETPSAKHSSNKFLKSNREWLHQTQAYVKNQNSPLNAMPDEKAKTKNVSMRSQNKQNLAVDLDEQGNYLMTSSKSGHKKSPSSASPLSLHSLEDDVSRLQLRDARRRPRSRQESLSFAERSQSLPQNTETRSLNNSSRFATSAASSVVCLTESEVPLMPLSKVSQQKDQDTAGGNSSTAEVQTERFRFPSRDERIRLRFKRLLGELSATLTLQQLCRLAILRSLTGKSVAGSVDKLGLPVLMQKFLLRDDLF</sequence>
<feature type="region of interest" description="Disordered" evidence="4">
    <location>
        <begin position="760"/>
        <end position="785"/>
    </location>
</feature>
<proteinExistence type="predicted"/>
<dbReference type="Pfam" id="PF12796">
    <property type="entry name" value="Ank_2"/>
    <property type="match status" value="1"/>
</dbReference>
<dbReference type="PANTHER" id="PTHR24198">
    <property type="entry name" value="ANKYRIN REPEAT AND PROTEIN KINASE DOMAIN-CONTAINING PROTEIN"/>
    <property type="match status" value="1"/>
</dbReference>
<dbReference type="InterPro" id="IPR002110">
    <property type="entry name" value="Ankyrin_rpt"/>
</dbReference>
<evidence type="ECO:0000256" key="1">
    <source>
        <dbReference type="ARBA" id="ARBA00022737"/>
    </source>
</evidence>
<dbReference type="SUPFAM" id="SSF158235">
    <property type="entry name" value="SOCS box-like"/>
    <property type="match status" value="1"/>
</dbReference>
<dbReference type="AlphaFoldDB" id="A0AAE0ZMA6"/>
<comment type="caution">
    <text evidence="6">The sequence shown here is derived from an EMBL/GenBank/DDBJ whole genome shotgun (WGS) entry which is preliminary data.</text>
</comment>
<feature type="compositionally biased region" description="Basic and acidic residues" evidence="4">
    <location>
        <begin position="369"/>
        <end position="379"/>
    </location>
</feature>
<dbReference type="CDD" id="cd03587">
    <property type="entry name" value="SOCS"/>
    <property type="match status" value="1"/>
</dbReference>